<accession>A0A1B6NQI3</accession>
<evidence type="ECO:0000313" key="1">
    <source>
        <dbReference type="EMBL" id="KTF05694.1"/>
    </source>
</evidence>
<gene>
    <name evidence="1" type="ORF">MGSAQ_002809</name>
</gene>
<comment type="caution">
    <text evidence="1">The sequence shown here is derived from an EMBL/GenBank/DDBJ whole genome shotgun (WGS) entry which is preliminary data.</text>
</comment>
<dbReference type="AlphaFoldDB" id="A0A1B6NQI3"/>
<sequence length="92" mass="9855">MKNLTKNISSTLGLLAVISASNFSIAQETTPSISALKVTNASQSYKKIRQSKSLALNTFKRSDILPSPTSAKKKGQYLVHDALPSGSFNGKQ</sequence>
<name>A0A1B6NQI3_9ZZZZ</name>
<organism evidence="1">
    <name type="scientific">marine sediment metagenome</name>
    <dbReference type="NCBI Taxonomy" id="412755"/>
    <lineage>
        <taxon>unclassified sequences</taxon>
        <taxon>metagenomes</taxon>
        <taxon>ecological metagenomes</taxon>
    </lineage>
</organism>
<reference evidence="1" key="1">
    <citation type="submission" date="2013-11" db="EMBL/GenBank/DDBJ databases">
        <title>Microbial diversity, functional groups and degradation webs in Northern and Southern Mediterranean and Red Sea marine crude oil polluted sites.</title>
        <authorList>
            <person name="Daffonchio D."/>
            <person name="Mapelli F."/>
            <person name="Ferrer M."/>
            <person name="Richter M."/>
            <person name="Cherif A."/>
            <person name="Malkawi H.I."/>
            <person name="Yakimov M.M."/>
            <person name="Abdel-Fattah Y.R."/>
            <person name="Blaghen M."/>
            <person name="Golyshin P.N."/>
            <person name="Kalogerakis N."/>
            <person name="Boon N."/>
            <person name="Magagnini M."/>
            <person name="Fava F."/>
        </authorList>
    </citation>
    <scope>NUCLEOTIDE SEQUENCE</scope>
</reference>
<dbReference type="EMBL" id="AYSL01001628">
    <property type="protein sequence ID" value="KTF05694.1"/>
    <property type="molecule type" value="Genomic_DNA"/>
</dbReference>
<proteinExistence type="predicted"/>
<protein>
    <submittedName>
        <fullName evidence="1">Uncharacterized protein</fullName>
    </submittedName>
</protein>